<accession>A0A0A9Y3B3</accession>
<reference evidence="2" key="1">
    <citation type="journal article" date="2014" name="PLoS ONE">
        <title>Transcriptome-Based Identification of ABC Transporters in the Western Tarnished Plant Bug Lygus hesperus.</title>
        <authorList>
            <person name="Hull J.J."/>
            <person name="Chaney K."/>
            <person name="Geib S.M."/>
            <person name="Fabrick J.A."/>
            <person name="Brent C.S."/>
            <person name="Walsh D."/>
            <person name="Lavine L.C."/>
        </authorList>
    </citation>
    <scope>NUCLEOTIDE SEQUENCE</scope>
</reference>
<evidence type="ECO:0000313" key="2">
    <source>
        <dbReference type="EMBL" id="JAG26649.1"/>
    </source>
</evidence>
<gene>
    <name evidence="2" type="primary">LRRC4B</name>
    <name evidence="2" type="ORF">CM83_682</name>
</gene>
<feature type="region of interest" description="Disordered" evidence="1">
    <location>
        <begin position="1"/>
        <end position="25"/>
    </location>
</feature>
<proteinExistence type="predicted"/>
<feature type="non-terminal residue" evidence="2">
    <location>
        <position position="1"/>
    </location>
</feature>
<name>A0A0A9Y3B3_LYGHE</name>
<organism evidence="2">
    <name type="scientific">Lygus hesperus</name>
    <name type="common">Western plant bug</name>
    <dbReference type="NCBI Taxonomy" id="30085"/>
    <lineage>
        <taxon>Eukaryota</taxon>
        <taxon>Metazoa</taxon>
        <taxon>Ecdysozoa</taxon>
        <taxon>Arthropoda</taxon>
        <taxon>Hexapoda</taxon>
        <taxon>Insecta</taxon>
        <taxon>Pterygota</taxon>
        <taxon>Neoptera</taxon>
        <taxon>Paraneoptera</taxon>
        <taxon>Hemiptera</taxon>
        <taxon>Heteroptera</taxon>
        <taxon>Panheteroptera</taxon>
        <taxon>Cimicomorpha</taxon>
        <taxon>Miridae</taxon>
        <taxon>Mirini</taxon>
        <taxon>Lygus</taxon>
    </lineage>
</organism>
<dbReference type="AlphaFoldDB" id="A0A0A9Y3B3"/>
<protein>
    <submittedName>
        <fullName evidence="2">Leucine-rich repeat-containing protein 4B</fullName>
    </submittedName>
</protein>
<reference evidence="2" key="2">
    <citation type="submission" date="2014-07" db="EMBL/GenBank/DDBJ databases">
        <authorList>
            <person name="Hull J."/>
        </authorList>
    </citation>
    <scope>NUCLEOTIDE SEQUENCE</scope>
</reference>
<evidence type="ECO:0000256" key="1">
    <source>
        <dbReference type="SAM" id="MobiDB-lite"/>
    </source>
</evidence>
<sequence length="100" mass="10929">LITNQTFPESTPPPPTIPGVPAGFGPKDSRAVVSSELRRSCPSLKKFMPVYAAYFTPIVHNLFAVQFLAAQYRATLLVVGAFRQIKNPLAFCGFLLITAF</sequence>
<feature type="non-terminal residue" evidence="2">
    <location>
        <position position="100"/>
    </location>
</feature>
<dbReference type="EMBL" id="GBHO01016955">
    <property type="protein sequence ID" value="JAG26649.1"/>
    <property type="molecule type" value="Transcribed_RNA"/>
</dbReference>